<dbReference type="AlphaFoldDB" id="A0ABD6E4T0"/>
<dbReference type="InterPro" id="IPR035892">
    <property type="entry name" value="C2_domain_sf"/>
</dbReference>
<dbReference type="Proteomes" id="UP001608902">
    <property type="component" value="Unassembled WGS sequence"/>
</dbReference>
<comment type="similarity">
    <text evidence="1">Belongs to the unc-13 family.</text>
</comment>
<evidence type="ECO:0000259" key="4">
    <source>
        <dbReference type="PROSITE" id="PS51259"/>
    </source>
</evidence>
<feature type="domain" description="C2" evidence="3">
    <location>
        <begin position="95"/>
        <end position="218"/>
    </location>
</feature>
<protein>
    <recommendedName>
        <fullName evidence="7">C2 domain-containing protein</fullName>
    </recommendedName>
</protein>
<dbReference type="InterPro" id="IPR000008">
    <property type="entry name" value="C2_dom"/>
</dbReference>
<dbReference type="Gene3D" id="2.60.40.150">
    <property type="entry name" value="C2 domain"/>
    <property type="match status" value="1"/>
</dbReference>
<evidence type="ECO:0000256" key="1">
    <source>
        <dbReference type="ARBA" id="ARBA00005823"/>
    </source>
</evidence>
<accession>A0ABD6E4T0</accession>
<dbReference type="PROSITE" id="PS51259">
    <property type="entry name" value="MHD2"/>
    <property type="match status" value="1"/>
</dbReference>
<name>A0ABD6E4T0_9BILA</name>
<proteinExistence type="inferred from homology"/>
<dbReference type="SUPFAM" id="SSF49562">
    <property type="entry name" value="C2 domain (Calcium/lipid-binding domain, CaLB)"/>
    <property type="match status" value="1"/>
</dbReference>
<dbReference type="SMART" id="SM00239">
    <property type="entry name" value="C2"/>
    <property type="match status" value="1"/>
</dbReference>
<dbReference type="InterPro" id="IPR014772">
    <property type="entry name" value="Munc13_dom-2"/>
</dbReference>
<keyword evidence="2" id="KW-0268">Exocytosis</keyword>
<keyword evidence="6" id="KW-1185">Reference proteome</keyword>
<evidence type="ECO:0000256" key="2">
    <source>
        <dbReference type="ARBA" id="ARBA00022483"/>
    </source>
</evidence>
<organism evidence="5 6">
    <name type="scientific">Gnathostoma spinigerum</name>
    <dbReference type="NCBI Taxonomy" id="75299"/>
    <lineage>
        <taxon>Eukaryota</taxon>
        <taxon>Metazoa</taxon>
        <taxon>Ecdysozoa</taxon>
        <taxon>Nematoda</taxon>
        <taxon>Chromadorea</taxon>
        <taxon>Rhabditida</taxon>
        <taxon>Spirurina</taxon>
        <taxon>Gnathostomatomorpha</taxon>
        <taxon>Gnathostomatoidea</taxon>
        <taxon>Gnathostomatidae</taxon>
        <taxon>Gnathostoma</taxon>
    </lineage>
</organism>
<evidence type="ECO:0000259" key="3">
    <source>
        <dbReference type="PROSITE" id="PS50004"/>
    </source>
</evidence>
<dbReference type="PRINTS" id="PR00360">
    <property type="entry name" value="C2DOMAIN"/>
</dbReference>
<dbReference type="CDD" id="cd04009">
    <property type="entry name" value="C2B_Munc13-like"/>
    <property type="match status" value="1"/>
</dbReference>
<evidence type="ECO:0000313" key="5">
    <source>
        <dbReference type="EMBL" id="MFH4974041.1"/>
    </source>
</evidence>
<comment type="caution">
    <text evidence="5">The sequence shown here is derived from an EMBL/GenBank/DDBJ whole genome shotgun (WGS) entry which is preliminary data.</text>
</comment>
<gene>
    <name evidence="5" type="ORF">AB6A40_000750</name>
</gene>
<dbReference type="PANTHER" id="PTHR45999:SF9">
    <property type="entry name" value="BAI1-ASSOCIATED PROTEIN 3"/>
    <property type="match status" value="1"/>
</dbReference>
<dbReference type="Pfam" id="PF00168">
    <property type="entry name" value="C2"/>
    <property type="match status" value="1"/>
</dbReference>
<reference evidence="5 6" key="1">
    <citation type="submission" date="2024-08" db="EMBL/GenBank/DDBJ databases">
        <title>Gnathostoma spinigerum genome.</title>
        <authorList>
            <person name="Gonzalez-Bertolin B."/>
            <person name="Monzon S."/>
            <person name="Zaballos A."/>
            <person name="Jimenez P."/>
            <person name="Dekumyoy P."/>
            <person name="Varona S."/>
            <person name="Cuesta I."/>
            <person name="Sumanam S."/>
            <person name="Adisakwattana P."/>
            <person name="Gasser R.B."/>
            <person name="Hernandez-Gonzalez A."/>
            <person name="Young N.D."/>
            <person name="Perteguer M.J."/>
        </authorList>
    </citation>
    <scope>NUCLEOTIDE SEQUENCE [LARGE SCALE GENOMIC DNA]</scope>
    <source>
        <strain evidence="5">AL3</strain>
        <tissue evidence="5">Liver</tissue>
    </source>
</reference>
<dbReference type="PROSITE" id="PS50004">
    <property type="entry name" value="C2"/>
    <property type="match status" value="1"/>
</dbReference>
<evidence type="ECO:0008006" key="7">
    <source>
        <dbReference type="Google" id="ProtNLM"/>
    </source>
</evidence>
<dbReference type="PANTHER" id="PTHR45999">
    <property type="entry name" value="UNC-13-4A, ISOFORM B"/>
    <property type="match status" value="1"/>
</dbReference>
<sequence>MLSQLRALLPLLMECVEDNQGLEPIFYQRLFDGFSILTDFFHAGGKGIPMESFAKLDAYQELVSTLSLNQTGTNLLIDQFYRDLLAEQNEVKDCKYGILNVRAYYNTNSQTLVIDVIGAKQLIPLDSNGLSDPFVIVELVPRMNYPSQPVAKTRVVSKNLNPLFDETFEFRMKNENPIGAIVHFIVMDHDFLRCNDFAGEAFLDLCEVPGAGPSAGSALRQFNLMLIHPSKKDRLVTRVLMSRKDDKDAQDFVRSLNAVY</sequence>
<dbReference type="GO" id="GO:0006887">
    <property type="term" value="P:exocytosis"/>
    <property type="evidence" value="ECO:0007669"/>
    <property type="project" value="UniProtKB-KW"/>
</dbReference>
<dbReference type="InterPro" id="IPR052095">
    <property type="entry name" value="UNC-13_domain"/>
</dbReference>
<dbReference type="EMBL" id="JBGFUD010000228">
    <property type="protein sequence ID" value="MFH4974041.1"/>
    <property type="molecule type" value="Genomic_DNA"/>
</dbReference>
<feature type="domain" description="MHD2" evidence="4">
    <location>
        <begin position="1"/>
        <end position="80"/>
    </location>
</feature>
<evidence type="ECO:0000313" key="6">
    <source>
        <dbReference type="Proteomes" id="UP001608902"/>
    </source>
</evidence>